<evidence type="ECO:0000313" key="1">
    <source>
        <dbReference type="EMBL" id="GAA4265169.1"/>
    </source>
</evidence>
<dbReference type="EMBL" id="BAABAU010000001">
    <property type="protein sequence ID" value="GAA4265169.1"/>
    <property type="molecule type" value="Genomic_DNA"/>
</dbReference>
<protein>
    <submittedName>
        <fullName evidence="1">Uncharacterized protein</fullName>
    </submittedName>
</protein>
<dbReference type="Proteomes" id="UP001501594">
    <property type="component" value="Unassembled WGS sequence"/>
</dbReference>
<gene>
    <name evidence="1" type="ORF">GCM10022256_07810</name>
</gene>
<keyword evidence="2" id="KW-1185">Reference proteome</keyword>
<dbReference type="RefSeq" id="WP_344793717.1">
    <property type="nucleotide sequence ID" value="NZ_BAABAU010000001.1"/>
</dbReference>
<sequence length="112" mass="12027">MPGIANPDVIDVVGLTPNEDAVLVYVIEEGDWGSQVNADLLNAKMQAYVAFILDGQFEREYAEVSGKPVEFVFRFMNSSPSKGVVQELESLRGGLAGYGIGLRVLGPADPPL</sequence>
<evidence type="ECO:0000313" key="2">
    <source>
        <dbReference type="Proteomes" id="UP001501594"/>
    </source>
</evidence>
<dbReference type="Pfam" id="PF20212">
    <property type="entry name" value="DUF6572"/>
    <property type="match status" value="1"/>
</dbReference>
<dbReference type="InterPro" id="IPR046702">
    <property type="entry name" value="DUF6572"/>
</dbReference>
<reference evidence="2" key="1">
    <citation type="journal article" date="2019" name="Int. J. Syst. Evol. Microbiol.">
        <title>The Global Catalogue of Microorganisms (GCM) 10K type strain sequencing project: providing services to taxonomists for standard genome sequencing and annotation.</title>
        <authorList>
            <consortium name="The Broad Institute Genomics Platform"/>
            <consortium name="The Broad Institute Genome Sequencing Center for Infectious Disease"/>
            <person name="Wu L."/>
            <person name="Ma J."/>
        </authorList>
    </citation>
    <scope>NUCLEOTIDE SEQUENCE [LARGE SCALE GENOMIC DNA]</scope>
    <source>
        <strain evidence="2">JCM 17442</strain>
    </source>
</reference>
<accession>A0ABP8DYW6</accession>
<proteinExistence type="predicted"/>
<name>A0ABP8DYW6_9MICO</name>
<comment type="caution">
    <text evidence="1">The sequence shown here is derived from an EMBL/GenBank/DDBJ whole genome shotgun (WGS) entry which is preliminary data.</text>
</comment>
<organism evidence="1 2">
    <name type="scientific">Frondihabitans peucedani</name>
    <dbReference type="NCBI Taxonomy" id="598626"/>
    <lineage>
        <taxon>Bacteria</taxon>
        <taxon>Bacillati</taxon>
        <taxon>Actinomycetota</taxon>
        <taxon>Actinomycetes</taxon>
        <taxon>Micrococcales</taxon>
        <taxon>Microbacteriaceae</taxon>
        <taxon>Frondihabitans</taxon>
    </lineage>
</organism>